<comment type="caution">
    <text evidence="1">The sequence shown here is derived from an EMBL/GenBank/DDBJ whole genome shotgun (WGS) entry which is preliminary data.</text>
</comment>
<dbReference type="EMBL" id="BQNB010015325">
    <property type="protein sequence ID" value="GJT38720.1"/>
    <property type="molecule type" value="Genomic_DNA"/>
</dbReference>
<gene>
    <name evidence="1" type="ORF">Tco_0938585</name>
</gene>
<reference evidence="1" key="1">
    <citation type="journal article" date="2022" name="Int. J. Mol. Sci.">
        <title>Draft Genome of Tanacetum Coccineum: Genomic Comparison of Closely Related Tanacetum-Family Plants.</title>
        <authorList>
            <person name="Yamashiro T."/>
            <person name="Shiraishi A."/>
            <person name="Nakayama K."/>
            <person name="Satake H."/>
        </authorList>
    </citation>
    <scope>NUCLEOTIDE SEQUENCE</scope>
</reference>
<organism evidence="1 2">
    <name type="scientific">Tanacetum coccineum</name>
    <dbReference type="NCBI Taxonomy" id="301880"/>
    <lineage>
        <taxon>Eukaryota</taxon>
        <taxon>Viridiplantae</taxon>
        <taxon>Streptophyta</taxon>
        <taxon>Embryophyta</taxon>
        <taxon>Tracheophyta</taxon>
        <taxon>Spermatophyta</taxon>
        <taxon>Magnoliopsida</taxon>
        <taxon>eudicotyledons</taxon>
        <taxon>Gunneridae</taxon>
        <taxon>Pentapetalae</taxon>
        <taxon>asterids</taxon>
        <taxon>campanulids</taxon>
        <taxon>Asterales</taxon>
        <taxon>Asteraceae</taxon>
        <taxon>Asteroideae</taxon>
        <taxon>Anthemideae</taxon>
        <taxon>Anthemidinae</taxon>
        <taxon>Tanacetum</taxon>
    </lineage>
</organism>
<keyword evidence="2" id="KW-1185">Reference proteome</keyword>
<sequence length="96" mass="10839">MPTEMELTLERTQQGVTLEQTQQGVSYEVSFPLIALSALRRSDNENMLSFNESDTYVLERFDTSAGNPVKEILLKLNLPDHRSILMDSKVTPTNHG</sequence>
<protein>
    <submittedName>
        <fullName evidence="1">Uncharacterized protein</fullName>
    </submittedName>
</protein>
<evidence type="ECO:0000313" key="2">
    <source>
        <dbReference type="Proteomes" id="UP001151760"/>
    </source>
</evidence>
<accession>A0ABQ5DHK2</accession>
<name>A0ABQ5DHK2_9ASTR</name>
<evidence type="ECO:0000313" key="1">
    <source>
        <dbReference type="EMBL" id="GJT38720.1"/>
    </source>
</evidence>
<dbReference type="Proteomes" id="UP001151760">
    <property type="component" value="Unassembled WGS sequence"/>
</dbReference>
<reference evidence="1" key="2">
    <citation type="submission" date="2022-01" db="EMBL/GenBank/DDBJ databases">
        <authorList>
            <person name="Yamashiro T."/>
            <person name="Shiraishi A."/>
            <person name="Satake H."/>
            <person name="Nakayama K."/>
        </authorList>
    </citation>
    <scope>NUCLEOTIDE SEQUENCE</scope>
</reference>
<proteinExistence type="predicted"/>